<comment type="caution">
    <text evidence="5">The sequence shown here is derived from an EMBL/GenBank/DDBJ whole genome shotgun (WGS) entry which is preliminary data.</text>
</comment>
<accession>A0ABV6MS06</accession>
<dbReference type="InterPro" id="IPR015422">
    <property type="entry name" value="PyrdxlP-dep_Trfase_small"/>
</dbReference>
<dbReference type="CDD" id="cd00614">
    <property type="entry name" value="CGS_like"/>
    <property type="match status" value="1"/>
</dbReference>
<sequence length="389" mass="41262">MDQHPATRVVHHHTPTLPNSHPISVPLYQASNFGFDDPDALADALTGPDRGFAYSRYGNPTTRALEETVAALEGGTAAVATASGMGAISSALLGVLKTGDHVIAQSCLYGGTYAALSYLHDNFGVQVSYIPGEDPAEVAAAVRPTTKMLYLETITNPVTRVADQPAFLKAGKEAGLITVVDNTFATPLLCQPIRHGADVVLHSITKYLGGHSDVTAGILVFADDARYRHGWHHTMEMGAMIDPFAAWLTLRGIQTLALRMRQHCANASRIAELLAAHPAVTKVHYPGLPTHPDHDVAKRVLSDFGGMVSFDLAGGRDAGYTFTKGLRLVKLAASLGGVESMVLHPASTSHRQLDADALAAAGITEGTIRLSVGIEQAEDIWADVEQALP</sequence>
<evidence type="ECO:0000256" key="4">
    <source>
        <dbReference type="RuleBase" id="RU362118"/>
    </source>
</evidence>
<dbReference type="EMBL" id="JBHLUD010000004">
    <property type="protein sequence ID" value="MFC0543100.1"/>
    <property type="molecule type" value="Genomic_DNA"/>
</dbReference>
<protein>
    <submittedName>
        <fullName evidence="5">Trans-sulfuration enzyme family protein</fullName>
    </submittedName>
</protein>
<proteinExistence type="inferred from homology"/>
<evidence type="ECO:0000256" key="3">
    <source>
        <dbReference type="ARBA" id="ARBA00022898"/>
    </source>
</evidence>
<evidence type="ECO:0000256" key="2">
    <source>
        <dbReference type="ARBA" id="ARBA00009077"/>
    </source>
</evidence>
<comment type="similarity">
    <text evidence="2 4">Belongs to the trans-sulfuration enzymes family.</text>
</comment>
<comment type="cofactor">
    <cofactor evidence="1 4">
        <name>pyridoxal 5'-phosphate</name>
        <dbReference type="ChEBI" id="CHEBI:597326"/>
    </cofactor>
</comment>
<name>A0ABV6MS06_9PSEU</name>
<dbReference type="InterPro" id="IPR015424">
    <property type="entry name" value="PyrdxlP-dep_Trfase"/>
</dbReference>
<dbReference type="PANTHER" id="PTHR11808">
    <property type="entry name" value="TRANS-SULFURATION ENZYME FAMILY MEMBER"/>
    <property type="match status" value="1"/>
</dbReference>
<dbReference type="PROSITE" id="PS00868">
    <property type="entry name" value="CYS_MET_METAB_PP"/>
    <property type="match status" value="1"/>
</dbReference>
<dbReference type="InterPro" id="IPR015421">
    <property type="entry name" value="PyrdxlP-dep_Trfase_major"/>
</dbReference>
<dbReference type="Proteomes" id="UP001589810">
    <property type="component" value="Unassembled WGS sequence"/>
</dbReference>
<dbReference type="Gene3D" id="3.90.1150.10">
    <property type="entry name" value="Aspartate Aminotransferase, domain 1"/>
    <property type="match status" value="1"/>
</dbReference>
<dbReference type="SUPFAM" id="SSF53383">
    <property type="entry name" value="PLP-dependent transferases"/>
    <property type="match status" value="1"/>
</dbReference>
<dbReference type="Pfam" id="PF01053">
    <property type="entry name" value="Cys_Met_Meta_PP"/>
    <property type="match status" value="1"/>
</dbReference>
<dbReference type="RefSeq" id="WP_379794066.1">
    <property type="nucleotide sequence ID" value="NZ_JBHLUD010000004.1"/>
</dbReference>
<dbReference type="PIRSF" id="PIRSF001434">
    <property type="entry name" value="CGS"/>
    <property type="match status" value="1"/>
</dbReference>
<dbReference type="InterPro" id="IPR000277">
    <property type="entry name" value="Cys/Met-Metab_PyrdxlP-dep_enz"/>
</dbReference>
<evidence type="ECO:0000313" key="5">
    <source>
        <dbReference type="EMBL" id="MFC0543100.1"/>
    </source>
</evidence>
<evidence type="ECO:0000256" key="1">
    <source>
        <dbReference type="ARBA" id="ARBA00001933"/>
    </source>
</evidence>
<dbReference type="InterPro" id="IPR054542">
    <property type="entry name" value="Cys_met_metab_PP"/>
</dbReference>
<organism evidence="5 6">
    <name type="scientific">Kutzneria chonburiensis</name>
    <dbReference type="NCBI Taxonomy" id="1483604"/>
    <lineage>
        <taxon>Bacteria</taxon>
        <taxon>Bacillati</taxon>
        <taxon>Actinomycetota</taxon>
        <taxon>Actinomycetes</taxon>
        <taxon>Pseudonocardiales</taxon>
        <taxon>Pseudonocardiaceae</taxon>
        <taxon>Kutzneria</taxon>
    </lineage>
</organism>
<reference evidence="5 6" key="1">
    <citation type="submission" date="2024-09" db="EMBL/GenBank/DDBJ databases">
        <authorList>
            <person name="Sun Q."/>
            <person name="Mori K."/>
        </authorList>
    </citation>
    <scope>NUCLEOTIDE SEQUENCE [LARGE SCALE GENOMIC DNA]</scope>
    <source>
        <strain evidence="5 6">TBRC 1432</strain>
    </source>
</reference>
<gene>
    <name evidence="5" type="ORF">ACFFH7_16490</name>
</gene>
<keyword evidence="6" id="KW-1185">Reference proteome</keyword>
<keyword evidence="3 4" id="KW-0663">Pyridoxal phosphate</keyword>
<evidence type="ECO:0000313" key="6">
    <source>
        <dbReference type="Proteomes" id="UP001589810"/>
    </source>
</evidence>
<dbReference type="PANTHER" id="PTHR11808:SF85">
    <property type="entry name" value="CYSTATHIONINE GAMMA-LYASE-RELATED"/>
    <property type="match status" value="1"/>
</dbReference>
<dbReference type="Gene3D" id="3.40.640.10">
    <property type="entry name" value="Type I PLP-dependent aspartate aminotransferase-like (Major domain)"/>
    <property type="match status" value="1"/>
</dbReference>